<dbReference type="OrthoDB" id="9805628at2"/>
<dbReference type="PATRIC" id="fig|1280954.3.peg.1596"/>
<comment type="pathway">
    <text evidence="4">Amino-acid biosynthesis; L-leucine biosynthesis; L-leucine from 3-methyl-2-oxobutanoate: step 4/4.</text>
</comment>
<comment type="catalytic activity">
    <reaction evidence="11">
        <text>L-leucine + 2-oxoglutarate = 4-methyl-2-oxopentanoate + L-glutamate</text>
        <dbReference type="Rhea" id="RHEA:18321"/>
        <dbReference type="ChEBI" id="CHEBI:16810"/>
        <dbReference type="ChEBI" id="CHEBI:17865"/>
        <dbReference type="ChEBI" id="CHEBI:29985"/>
        <dbReference type="ChEBI" id="CHEBI:57427"/>
        <dbReference type="EC" id="2.6.1.42"/>
    </reaction>
</comment>
<name>A0A062VEM4_9PROT</name>
<evidence type="ECO:0000256" key="1">
    <source>
        <dbReference type="ARBA" id="ARBA00003109"/>
    </source>
</evidence>
<dbReference type="eggNOG" id="COG0115">
    <property type="taxonomic scope" value="Bacteria"/>
</dbReference>
<evidence type="ECO:0000256" key="6">
    <source>
        <dbReference type="ARBA" id="ARBA00013053"/>
    </source>
</evidence>
<comment type="catalytic activity">
    <reaction evidence="10">
        <text>L-isoleucine + 2-oxoglutarate = (S)-3-methyl-2-oxopentanoate + L-glutamate</text>
        <dbReference type="Rhea" id="RHEA:24801"/>
        <dbReference type="ChEBI" id="CHEBI:16810"/>
        <dbReference type="ChEBI" id="CHEBI:29985"/>
        <dbReference type="ChEBI" id="CHEBI:35146"/>
        <dbReference type="ChEBI" id="CHEBI:58045"/>
        <dbReference type="EC" id="2.6.1.42"/>
    </reaction>
</comment>
<dbReference type="InterPro" id="IPR043132">
    <property type="entry name" value="BCAT-like_C"/>
</dbReference>
<evidence type="ECO:0000313" key="12">
    <source>
        <dbReference type="EMBL" id="KCZ98801.1"/>
    </source>
</evidence>
<dbReference type="GO" id="GO:0004084">
    <property type="term" value="F:branched-chain-amino-acid transaminase activity"/>
    <property type="evidence" value="ECO:0007669"/>
    <property type="project" value="UniProtKB-EC"/>
</dbReference>
<accession>A0A062VEM4</accession>
<keyword evidence="13" id="KW-1185">Reference proteome</keyword>
<protein>
    <recommendedName>
        <fullName evidence="7">Probable branched-chain-amino-acid aminotransferase</fullName>
        <ecNumber evidence="6">2.6.1.42</ecNumber>
    </recommendedName>
</protein>
<evidence type="ECO:0000256" key="10">
    <source>
        <dbReference type="ARBA" id="ARBA00048798"/>
    </source>
</evidence>
<comment type="catalytic activity">
    <reaction evidence="9">
        <text>L-valine + 2-oxoglutarate = 3-methyl-2-oxobutanoate + L-glutamate</text>
        <dbReference type="Rhea" id="RHEA:24813"/>
        <dbReference type="ChEBI" id="CHEBI:11851"/>
        <dbReference type="ChEBI" id="CHEBI:16810"/>
        <dbReference type="ChEBI" id="CHEBI:29985"/>
        <dbReference type="ChEBI" id="CHEBI:57762"/>
        <dbReference type="EC" id="2.6.1.42"/>
    </reaction>
</comment>
<dbReference type="Gene3D" id="3.20.10.10">
    <property type="entry name" value="D-amino Acid Aminotransferase, subunit A, domain 2"/>
    <property type="match status" value="1"/>
</dbReference>
<dbReference type="EC" id="2.6.1.42" evidence="6"/>
<dbReference type="InterPro" id="IPR036038">
    <property type="entry name" value="Aminotransferase-like"/>
</dbReference>
<evidence type="ECO:0000256" key="8">
    <source>
        <dbReference type="ARBA" id="ARBA00023304"/>
    </source>
</evidence>
<evidence type="ECO:0000256" key="9">
    <source>
        <dbReference type="ARBA" id="ARBA00048212"/>
    </source>
</evidence>
<gene>
    <name evidence="12" type="ORF">HPO_07874</name>
</gene>
<dbReference type="Gene3D" id="3.30.470.10">
    <property type="match status" value="1"/>
</dbReference>
<dbReference type="PANTHER" id="PTHR42743">
    <property type="entry name" value="AMINO-ACID AMINOTRANSFERASE"/>
    <property type="match status" value="1"/>
</dbReference>
<dbReference type="InterPro" id="IPR050571">
    <property type="entry name" value="Class-IV_PLP-Dep_Aminotrnsfr"/>
</dbReference>
<comment type="similarity">
    <text evidence="5">Belongs to the class-IV pyridoxal-phosphate-dependent aminotransferase family.</text>
</comment>
<comment type="pathway">
    <text evidence="3">Amino-acid biosynthesis; L-valine biosynthesis; L-valine from pyruvate: step 4/4.</text>
</comment>
<evidence type="ECO:0000256" key="5">
    <source>
        <dbReference type="ARBA" id="ARBA00009320"/>
    </source>
</evidence>
<dbReference type="SUPFAM" id="SSF56752">
    <property type="entry name" value="D-aminoacid aminotransferase-like PLP-dependent enzymes"/>
    <property type="match status" value="1"/>
</dbReference>
<reference evidence="12 13" key="1">
    <citation type="journal article" date="2014" name="Antonie Van Leeuwenhoek">
        <title>Hyphomonas beringensis sp. nov. and Hyphomonas chukchiensis sp. nov., isolated from surface seawater of the Bering Sea and Chukchi Sea.</title>
        <authorList>
            <person name="Li C."/>
            <person name="Lai Q."/>
            <person name="Li G."/>
            <person name="Dong C."/>
            <person name="Wang J."/>
            <person name="Liao Y."/>
            <person name="Shao Z."/>
        </authorList>
    </citation>
    <scope>NUCLEOTIDE SEQUENCE [LARGE SCALE GENOMIC DNA]</scope>
    <source>
        <strain evidence="12 13">PS728</strain>
    </source>
</reference>
<evidence type="ECO:0000256" key="4">
    <source>
        <dbReference type="ARBA" id="ARBA00005072"/>
    </source>
</evidence>
<dbReference type="GO" id="GO:0009082">
    <property type="term" value="P:branched-chain amino acid biosynthetic process"/>
    <property type="evidence" value="ECO:0007669"/>
    <property type="project" value="UniProtKB-KW"/>
</dbReference>
<dbReference type="EMBL" id="ARYM01000008">
    <property type="protein sequence ID" value="KCZ98801.1"/>
    <property type="molecule type" value="Genomic_DNA"/>
</dbReference>
<dbReference type="RefSeq" id="WP_051612430.1">
    <property type="nucleotide sequence ID" value="NZ_ARYM01000008.1"/>
</dbReference>
<evidence type="ECO:0000256" key="3">
    <source>
        <dbReference type="ARBA" id="ARBA00004931"/>
    </source>
</evidence>
<organism evidence="12 13">
    <name type="scientific">Hyphomonas polymorpha PS728</name>
    <dbReference type="NCBI Taxonomy" id="1280954"/>
    <lineage>
        <taxon>Bacteria</taxon>
        <taxon>Pseudomonadati</taxon>
        <taxon>Pseudomonadota</taxon>
        <taxon>Alphaproteobacteria</taxon>
        <taxon>Hyphomonadales</taxon>
        <taxon>Hyphomonadaceae</taxon>
        <taxon>Hyphomonas</taxon>
    </lineage>
</organism>
<dbReference type="AlphaFoldDB" id="A0A062VEM4"/>
<sequence>MIRLNQSVSEAENVQPFDLTDRGLLLADGVFDTSRVVGGRIILKRLHLARLAGDAAALGIDVAQEQLEVLANDVVPDGANGALRLTVTRGPGARGLGRETAGAPTLMARFSPMEMLYPMAPVRIGVSTIRRNPTSPTARHKTLSYADNIMALREAVAAGADEALMLSPEGKIACASAANVFAQFGNRLVTPPVSDGAMPGIVRGWLLKEALGAGFEAGEESLTLQRLAEADGIFLTNSLRIFQPVSAFTGRSFDAALPSALIGLGQTLLEGGFDD</sequence>
<dbReference type="STRING" id="1280954.HPO_07874"/>
<evidence type="ECO:0000256" key="11">
    <source>
        <dbReference type="ARBA" id="ARBA00049229"/>
    </source>
</evidence>
<comment type="function">
    <text evidence="1">Acts on leucine, isoleucine and valine.</text>
</comment>
<comment type="pathway">
    <text evidence="2">Amino-acid biosynthesis; L-isoleucine biosynthesis; L-isoleucine from 2-oxobutanoate: step 4/4.</text>
</comment>
<evidence type="ECO:0000313" key="13">
    <source>
        <dbReference type="Proteomes" id="UP000027100"/>
    </source>
</evidence>
<keyword evidence="12" id="KW-0808">Transferase</keyword>
<dbReference type="Pfam" id="PF01063">
    <property type="entry name" value="Aminotran_4"/>
    <property type="match status" value="1"/>
</dbReference>
<keyword evidence="8" id="KW-0100">Branched-chain amino acid biosynthesis</keyword>
<comment type="caution">
    <text evidence="12">The sequence shown here is derived from an EMBL/GenBank/DDBJ whole genome shotgun (WGS) entry which is preliminary data.</text>
</comment>
<keyword evidence="12" id="KW-0032">Aminotransferase</keyword>
<dbReference type="InterPro" id="IPR043131">
    <property type="entry name" value="BCAT-like_N"/>
</dbReference>
<dbReference type="InterPro" id="IPR001544">
    <property type="entry name" value="Aminotrans_IV"/>
</dbReference>
<evidence type="ECO:0000256" key="7">
    <source>
        <dbReference type="ARBA" id="ARBA00014472"/>
    </source>
</evidence>
<keyword evidence="8" id="KW-0028">Amino-acid biosynthesis</keyword>
<proteinExistence type="inferred from homology"/>
<evidence type="ECO:0000256" key="2">
    <source>
        <dbReference type="ARBA" id="ARBA00004824"/>
    </source>
</evidence>
<dbReference type="PANTHER" id="PTHR42743:SF11">
    <property type="entry name" value="AMINODEOXYCHORISMATE LYASE"/>
    <property type="match status" value="1"/>
</dbReference>
<dbReference type="Proteomes" id="UP000027100">
    <property type="component" value="Unassembled WGS sequence"/>
</dbReference>